<dbReference type="EMBL" id="JAMJEV010000023">
    <property type="protein sequence ID" value="MDO0825288.1"/>
    <property type="molecule type" value="Genomic_DNA"/>
</dbReference>
<dbReference type="PANTHER" id="PTHR30055">
    <property type="entry name" value="HTH-TYPE TRANSCRIPTIONAL REGULATOR RUTR"/>
    <property type="match status" value="1"/>
</dbReference>
<feature type="domain" description="HTH tetR-type" evidence="5">
    <location>
        <begin position="10"/>
        <end position="70"/>
    </location>
</feature>
<dbReference type="InterPro" id="IPR001647">
    <property type="entry name" value="HTH_TetR"/>
</dbReference>
<evidence type="ECO:0000313" key="6">
    <source>
        <dbReference type="EMBL" id="MDO0825288.1"/>
    </source>
</evidence>
<dbReference type="InterPro" id="IPR036271">
    <property type="entry name" value="Tet_transcr_reg_TetR-rel_C_sf"/>
</dbReference>
<dbReference type="SUPFAM" id="SSF48498">
    <property type="entry name" value="Tetracyclin repressor-like, C-terminal domain"/>
    <property type="match status" value="1"/>
</dbReference>
<keyword evidence="3" id="KW-0804">Transcription</keyword>
<comment type="caution">
    <text evidence="6">The sequence shown here is derived from an EMBL/GenBank/DDBJ whole genome shotgun (WGS) entry which is preliminary data.</text>
</comment>
<evidence type="ECO:0000256" key="3">
    <source>
        <dbReference type="ARBA" id="ARBA00023163"/>
    </source>
</evidence>
<dbReference type="Gene3D" id="1.10.357.10">
    <property type="entry name" value="Tetracycline Repressor, domain 2"/>
    <property type="match status" value="1"/>
</dbReference>
<dbReference type="PANTHER" id="PTHR30055:SF234">
    <property type="entry name" value="HTH-TYPE TRANSCRIPTIONAL REGULATOR BETI"/>
    <property type="match status" value="1"/>
</dbReference>
<dbReference type="PRINTS" id="PR00455">
    <property type="entry name" value="HTHTETR"/>
</dbReference>
<keyword evidence="1" id="KW-0805">Transcription regulation</keyword>
<accession>A0ABT8QYZ5</accession>
<evidence type="ECO:0000313" key="7">
    <source>
        <dbReference type="Proteomes" id="UP001176021"/>
    </source>
</evidence>
<dbReference type="Proteomes" id="UP001176021">
    <property type="component" value="Unassembled WGS sequence"/>
</dbReference>
<evidence type="ECO:0000256" key="1">
    <source>
        <dbReference type="ARBA" id="ARBA00023015"/>
    </source>
</evidence>
<name>A0ABT8QYZ5_9FIRM</name>
<protein>
    <submittedName>
        <fullName evidence="6">TetR/AcrR family transcriptional regulator</fullName>
    </submittedName>
</protein>
<dbReference type="PROSITE" id="PS50977">
    <property type="entry name" value="HTH_TETR_2"/>
    <property type="match status" value="1"/>
</dbReference>
<evidence type="ECO:0000259" key="5">
    <source>
        <dbReference type="PROSITE" id="PS50977"/>
    </source>
</evidence>
<keyword evidence="2 4" id="KW-0238">DNA-binding</keyword>
<dbReference type="RefSeq" id="WP_302049913.1">
    <property type="nucleotide sequence ID" value="NZ_JAMJEV010000023.1"/>
</dbReference>
<keyword evidence="7" id="KW-1185">Reference proteome</keyword>
<dbReference type="InterPro" id="IPR050109">
    <property type="entry name" value="HTH-type_TetR-like_transc_reg"/>
</dbReference>
<dbReference type="SUPFAM" id="SSF46689">
    <property type="entry name" value="Homeodomain-like"/>
    <property type="match status" value="1"/>
</dbReference>
<organism evidence="6 7">
    <name type="scientific">Desulfosporosinus nitroreducens</name>
    <dbReference type="NCBI Taxonomy" id="2018668"/>
    <lineage>
        <taxon>Bacteria</taxon>
        <taxon>Bacillati</taxon>
        <taxon>Bacillota</taxon>
        <taxon>Clostridia</taxon>
        <taxon>Eubacteriales</taxon>
        <taxon>Desulfitobacteriaceae</taxon>
        <taxon>Desulfosporosinus</taxon>
    </lineage>
</organism>
<evidence type="ECO:0000256" key="4">
    <source>
        <dbReference type="PROSITE-ProRule" id="PRU00335"/>
    </source>
</evidence>
<reference evidence="6" key="1">
    <citation type="submission" date="2022-05" db="EMBL/GenBank/DDBJ databases">
        <title>Expanded diversity of anoxic marine methylotrophy in a Black Sea sulfate reducing microorganism.</title>
        <authorList>
            <person name="Fischer P.Q."/>
            <person name="Stams A.J.M."/>
            <person name="Villanueva L."/>
            <person name="Sousa D.Z."/>
        </authorList>
    </citation>
    <scope>NUCLEOTIDE SEQUENCE</scope>
    <source>
        <strain evidence="6">P130</strain>
    </source>
</reference>
<evidence type="ECO:0000256" key="2">
    <source>
        <dbReference type="ARBA" id="ARBA00023125"/>
    </source>
</evidence>
<proteinExistence type="predicted"/>
<feature type="DNA-binding region" description="H-T-H motif" evidence="4">
    <location>
        <begin position="33"/>
        <end position="52"/>
    </location>
</feature>
<gene>
    <name evidence="6" type="ORF">M8H41_20880</name>
</gene>
<sequence>MDGLVERKKKEIRDRIIAVAGGLFNRQGFESTTMDQIAAEAVVARKTLYNYFPIKEAIADEYVRSISKETARETSEILSDLPDTRSQLISAINNRYDWLELNPELCGIVLRYRMKVLLQEPNHKFESSGTQTLIMNILRADQERGKISSDIPIERVFGIIEYMRTAMVLDWLKDNTRVNLREETVRLVDLVLYGALGKQDNTRNYLSLKKE</sequence>
<dbReference type="Pfam" id="PF00440">
    <property type="entry name" value="TetR_N"/>
    <property type="match status" value="1"/>
</dbReference>
<dbReference type="InterPro" id="IPR009057">
    <property type="entry name" value="Homeodomain-like_sf"/>
</dbReference>